<dbReference type="SUPFAM" id="SSF57850">
    <property type="entry name" value="RING/U-box"/>
    <property type="match status" value="1"/>
</dbReference>
<dbReference type="GO" id="GO:0061630">
    <property type="term" value="F:ubiquitin protein ligase activity"/>
    <property type="evidence" value="ECO:0007669"/>
    <property type="project" value="TreeGrafter"/>
</dbReference>
<dbReference type="CDD" id="cd16454">
    <property type="entry name" value="RING-H2_PA-TM-RING"/>
    <property type="match status" value="1"/>
</dbReference>
<dbReference type="InterPro" id="IPR001841">
    <property type="entry name" value="Znf_RING"/>
</dbReference>
<keyword evidence="3" id="KW-0862">Zinc</keyword>
<evidence type="ECO:0000313" key="7">
    <source>
        <dbReference type="EMBL" id="ALR71201.1"/>
    </source>
</evidence>
<keyword evidence="1" id="KW-0479">Metal-binding</keyword>
<dbReference type="PROSITE" id="PS50089">
    <property type="entry name" value="ZF_RING_2"/>
    <property type="match status" value="1"/>
</dbReference>
<name>A0A0S3IZN5_9ABAC</name>
<dbReference type="PANTHER" id="PTHR45931">
    <property type="entry name" value="SI:CH211-59O9.10"/>
    <property type="match status" value="1"/>
</dbReference>
<dbReference type="InterPro" id="IPR051834">
    <property type="entry name" value="RING_finger_E3_ligase"/>
</dbReference>
<reference evidence="7" key="1">
    <citation type="journal article" date="2015" name="Genome Biol. Evol.">
        <title>The Pangenome of the Anticarsia gemmatalis Multiple Nucleopolyhedrovirus (AgMNPV).</title>
        <authorList>
            <person name="Brito A.F."/>
            <person name="Braconi C.T."/>
            <person name="Weidmann M."/>
            <person name="Dilcher M."/>
            <person name="Alves J.M."/>
            <person name="Gruber A."/>
            <person name="Zanotto P.M."/>
        </authorList>
    </citation>
    <scope>NUCLEOTIDE SEQUENCE</scope>
    <source>
        <strain evidence="7">AgMNPV-34</strain>
    </source>
</reference>
<feature type="domain" description="RING-type" evidence="6">
    <location>
        <begin position="92"/>
        <end position="133"/>
    </location>
</feature>
<keyword evidence="5" id="KW-0812">Transmembrane</keyword>
<evidence type="ECO:0000256" key="1">
    <source>
        <dbReference type="ARBA" id="ARBA00022723"/>
    </source>
</evidence>
<dbReference type="Pfam" id="PF13639">
    <property type="entry name" value="zf-RING_2"/>
    <property type="match status" value="1"/>
</dbReference>
<proteinExistence type="predicted"/>
<keyword evidence="2 4" id="KW-0863">Zinc-finger</keyword>
<dbReference type="GO" id="GO:0006511">
    <property type="term" value="P:ubiquitin-dependent protein catabolic process"/>
    <property type="evidence" value="ECO:0007669"/>
    <property type="project" value="TreeGrafter"/>
</dbReference>
<keyword evidence="5" id="KW-0472">Membrane</keyword>
<feature type="transmembrane region" description="Helical" evidence="5">
    <location>
        <begin position="41"/>
        <end position="63"/>
    </location>
</feature>
<keyword evidence="5" id="KW-1133">Transmembrane helix</keyword>
<sequence length="136" mass="15402">MDSRNEALHDAETIAEQTESIQIGQNAETNTNEQNQNAQNLLTVGVAAVVGIGIGASLIYFFNQLHNRARDNRIINEATTNYRNRPWSDEDCSICFDNMLRNQDITSLNCAHRFHTNCLLSWLKNRQSCPNCRCSV</sequence>
<evidence type="ECO:0000256" key="2">
    <source>
        <dbReference type="ARBA" id="ARBA00022771"/>
    </source>
</evidence>
<evidence type="ECO:0000259" key="6">
    <source>
        <dbReference type="PROSITE" id="PS50089"/>
    </source>
</evidence>
<dbReference type="SMART" id="SM00184">
    <property type="entry name" value="RING"/>
    <property type="match status" value="1"/>
</dbReference>
<dbReference type="Gene3D" id="3.30.40.10">
    <property type="entry name" value="Zinc/RING finger domain, C3HC4 (zinc finger)"/>
    <property type="match status" value="1"/>
</dbReference>
<dbReference type="EMBL" id="KR815463">
    <property type="protein sequence ID" value="ALR71201.1"/>
    <property type="molecule type" value="Genomic_DNA"/>
</dbReference>
<evidence type="ECO:0000256" key="5">
    <source>
        <dbReference type="SAM" id="Phobius"/>
    </source>
</evidence>
<dbReference type="PANTHER" id="PTHR45931:SF3">
    <property type="entry name" value="RING ZINC FINGER-CONTAINING PROTEIN"/>
    <property type="match status" value="1"/>
</dbReference>
<gene>
    <name evidence="7" type="ORF">AGNV_139</name>
</gene>
<evidence type="ECO:0000256" key="3">
    <source>
        <dbReference type="ARBA" id="ARBA00022833"/>
    </source>
</evidence>
<organism evidence="7">
    <name type="scientific">Anticarsia gemmatalis multiple nucleopolyhedrovirus</name>
    <dbReference type="NCBI Taxonomy" id="268591"/>
    <lineage>
        <taxon>Viruses</taxon>
        <taxon>Viruses incertae sedis</taxon>
        <taxon>Naldaviricetes</taxon>
        <taxon>Lefavirales</taxon>
        <taxon>Baculoviridae</taxon>
        <taxon>Alphabaculovirus</taxon>
        <taxon>Alphabaculovirus angemmatalis</taxon>
    </lineage>
</organism>
<dbReference type="InterPro" id="IPR013083">
    <property type="entry name" value="Znf_RING/FYVE/PHD"/>
</dbReference>
<dbReference type="GO" id="GO:0008270">
    <property type="term" value="F:zinc ion binding"/>
    <property type="evidence" value="ECO:0007669"/>
    <property type="project" value="UniProtKB-KW"/>
</dbReference>
<protein>
    <submittedName>
        <fullName evidence="7">E3 ubiquitin-protein ligase RNF12-like protein</fullName>
    </submittedName>
</protein>
<evidence type="ECO:0000256" key="4">
    <source>
        <dbReference type="PROSITE-ProRule" id="PRU00175"/>
    </source>
</evidence>
<accession>A0A0S3IZN5</accession>